<dbReference type="PANTHER" id="PTHR12895">
    <property type="entry name" value="DYMECLIN"/>
    <property type="match status" value="1"/>
</dbReference>
<dbReference type="PANTHER" id="PTHR12895:SF9">
    <property type="entry name" value="DYMECLIN"/>
    <property type="match status" value="1"/>
</dbReference>
<evidence type="ECO:0000256" key="2">
    <source>
        <dbReference type="ARBA" id="ARBA00015736"/>
    </source>
</evidence>
<reference evidence="5" key="1">
    <citation type="journal article" date="2017" name="Ticks Tick Borne Dis.">
        <title>An insight into the sialome of Hyalomma excavatum.</title>
        <authorList>
            <person name="Ribeiro J.M."/>
            <person name="Slovak M."/>
            <person name="Francischetti I.M."/>
        </authorList>
    </citation>
    <scope>NUCLEOTIDE SEQUENCE</scope>
    <source>
        <strain evidence="5">Samish</strain>
        <tissue evidence="5">Salivary glands</tissue>
    </source>
</reference>
<evidence type="ECO:0000256" key="4">
    <source>
        <dbReference type="ARBA" id="ARBA00023288"/>
    </source>
</evidence>
<comment type="similarity">
    <text evidence="1">Belongs to the dymeclin family.</text>
</comment>
<dbReference type="GO" id="GO:0007030">
    <property type="term" value="P:Golgi organization"/>
    <property type="evidence" value="ECO:0007669"/>
    <property type="project" value="TreeGrafter"/>
</dbReference>
<keyword evidence="4" id="KW-0449">Lipoprotein</keyword>
<protein>
    <recommendedName>
        <fullName evidence="2">Dymeclin</fullName>
    </recommendedName>
</protein>
<dbReference type="AlphaFoldDB" id="A0A131XA65"/>
<sequence length="658" mass="75257">MGTATSSLHDLKKNEHLQRFVSKEPITPNDPFWNQLLSFTIRPPRTGEEYSYLDNSLEPLLETLLQNNAVSGNFSALVSVFLTRALELKASAQCDNNIFTWQTYNALFIIRFILKYFIVTVTEDNVVKQFQAPTVGDAKKEDLLDSLVNALVEIVVDVPLLDFTYALHVEAINTLLVLLSVQMFSSNTSMNSPIYKSMLQGKCSIHALLFTKSLLQNYVRQDKCPESYYRSEGGGSIIIGLASGLWNALTLGYGSKDEDKEAARFRETVLAQQSLLLLLVLVNHCTSDKAISIPYKKALFSFVNSQDAGGSVEAIPSFKLDYGKLYDTLCTTMNNDQTTLLLYLLLHRNGNFKTYVISRSNIEMLMIPILKILYEAPERTSHHIYMSLIVLLILSEDDLFNEAVHDITLKNISWYTERSLSEISLGGLLILVVIRTIHFNMTRMRDKYLHTNCLAALANMSSHFKNLHPYVCQRFVSLFETLSKRLSKVMDQIQNNPDLKSSDDDFSTDLLQDLSILEEVLRMILEIINSCLSNQLQSNPNLLYSLLYKRHIFEPFRLHPTFQDVVQNLDTVLSYFSSRLESPDKHVSVNEVMESIKEAALHWPTDRLKKFPDLKFRYVEESQPEEFFIPYVWTIVYKCSGIPWSTKNLILFNPNKDL</sequence>
<dbReference type="InterPro" id="IPR019142">
    <property type="entry name" value="Dymeclin"/>
</dbReference>
<proteinExistence type="evidence at transcript level"/>
<dbReference type="Pfam" id="PF09742">
    <property type="entry name" value="Dymeclin"/>
    <property type="match status" value="1"/>
</dbReference>
<name>A0A131XA65_9ACAR</name>
<evidence type="ECO:0000256" key="3">
    <source>
        <dbReference type="ARBA" id="ARBA00022707"/>
    </source>
</evidence>
<evidence type="ECO:0000313" key="5">
    <source>
        <dbReference type="EMBL" id="JAP64544.1"/>
    </source>
</evidence>
<accession>A0A131XA65</accession>
<keyword evidence="3" id="KW-0519">Myristate</keyword>
<organism evidence="5">
    <name type="scientific">Hyalomma excavatum</name>
    <dbReference type="NCBI Taxonomy" id="257692"/>
    <lineage>
        <taxon>Eukaryota</taxon>
        <taxon>Metazoa</taxon>
        <taxon>Ecdysozoa</taxon>
        <taxon>Arthropoda</taxon>
        <taxon>Chelicerata</taxon>
        <taxon>Arachnida</taxon>
        <taxon>Acari</taxon>
        <taxon>Parasitiformes</taxon>
        <taxon>Ixodida</taxon>
        <taxon>Ixodoidea</taxon>
        <taxon>Ixodidae</taxon>
        <taxon>Hyalomminae</taxon>
        <taxon>Hyalomma</taxon>
    </lineage>
</organism>
<dbReference type="EMBL" id="GEFH01004037">
    <property type="protein sequence ID" value="JAP64544.1"/>
    <property type="molecule type" value="mRNA"/>
</dbReference>
<evidence type="ECO:0000256" key="1">
    <source>
        <dbReference type="ARBA" id="ARBA00010603"/>
    </source>
</evidence>
<dbReference type="GO" id="GO:0005794">
    <property type="term" value="C:Golgi apparatus"/>
    <property type="evidence" value="ECO:0007669"/>
    <property type="project" value="TreeGrafter"/>
</dbReference>